<evidence type="ECO:0000256" key="2">
    <source>
        <dbReference type="ARBA" id="ARBA00022448"/>
    </source>
</evidence>
<dbReference type="RefSeq" id="WP_062037415.1">
    <property type="nucleotide sequence ID" value="NZ_DF968182.1"/>
</dbReference>
<dbReference type="EMBL" id="DF968182">
    <property type="protein sequence ID" value="GAP42153.1"/>
    <property type="molecule type" value="Genomic_DNA"/>
</dbReference>
<dbReference type="GO" id="GO:0060003">
    <property type="term" value="P:copper ion export"/>
    <property type="evidence" value="ECO:0007669"/>
    <property type="project" value="TreeGrafter"/>
</dbReference>
<name>A0A0S7BZJ2_9BACT</name>
<dbReference type="GO" id="GO:0016020">
    <property type="term" value="C:membrane"/>
    <property type="evidence" value="ECO:0007669"/>
    <property type="project" value="InterPro"/>
</dbReference>
<dbReference type="GO" id="GO:0015679">
    <property type="term" value="P:plasma membrane copper ion transport"/>
    <property type="evidence" value="ECO:0007669"/>
    <property type="project" value="TreeGrafter"/>
</dbReference>
<evidence type="ECO:0000313" key="5">
    <source>
        <dbReference type="Proteomes" id="UP000053091"/>
    </source>
</evidence>
<dbReference type="InterPro" id="IPR051909">
    <property type="entry name" value="MFP_Cation_Efflux"/>
</dbReference>
<dbReference type="Gene3D" id="2.40.30.170">
    <property type="match status" value="1"/>
</dbReference>
<dbReference type="Gene3D" id="2.40.420.20">
    <property type="match status" value="1"/>
</dbReference>
<dbReference type="Proteomes" id="UP000053091">
    <property type="component" value="Unassembled WGS sequence"/>
</dbReference>
<dbReference type="Gene3D" id="1.10.287.470">
    <property type="entry name" value="Helix hairpin bin"/>
    <property type="match status" value="1"/>
</dbReference>
<comment type="similarity">
    <text evidence="1">Belongs to the membrane fusion protein (MFP) (TC 8.A.1) family.</text>
</comment>
<reference evidence="4" key="1">
    <citation type="journal article" date="2015" name="Genome Announc.">
        <title>Draft Genome Sequence of Bacteroidales Strain TBC1, a Novel Isolate from a Methanogenic Wastewater Treatment System.</title>
        <authorList>
            <person name="Tourlousse D.M."/>
            <person name="Matsuura N."/>
            <person name="Sun L."/>
            <person name="Toyonaga M."/>
            <person name="Kuroda K."/>
            <person name="Ohashi A."/>
            <person name="Cruz R."/>
            <person name="Yamaguchi T."/>
            <person name="Sekiguchi Y."/>
        </authorList>
    </citation>
    <scope>NUCLEOTIDE SEQUENCE [LARGE SCALE GENOMIC DNA]</scope>
    <source>
        <strain evidence="4">TBC1</strain>
    </source>
</reference>
<dbReference type="OrthoDB" id="9814657at2"/>
<feature type="signal peptide" evidence="3">
    <location>
        <begin position="1"/>
        <end position="19"/>
    </location>
</feature>
<dbReference type="Gene3D" id="2.40.50.100">
    <property type="match status" value="1"/>
</dbReference>
<proteinExistence type="inferred from homology"/>
<dbReference type="PANTHER" id="PTHR30097:SF4">
    <property type="entry name" value="SLR6042 PROTEIN"/>
    <property type="match status" value="1"/>
</dbReference>
<dbReference type="InterPro" id="IPR006143">
    <property type="entry name" value="RND_pump_MFP"/>
</dbReference>
<gene>
    <name evidence="4" type="ORF">TBC1_11282</name>
</gene>
<keyword evidence="5" id="KW-1185">Reference proteome</keyword>
<feature type="chain" id="PRO_5006633430" evidence="3">
    <location>
        <begin position="20"/>
        <end position="375"/>
    </location>
</feature>
<sequence length="375" mass="41291">MKTTHTFPLFLLALSLLFACNPGVQLPAEDNQAGSEKISITPAQFEAAGMQKGNPEKRTFSQTIQARGEVIASPAGQAKISSLFEGKVKLIKVKTGDQVRKGQLLCTIESGEFLRLQQEYAETRSALKPAKAEYERQKALLDDNVASRKTYLQAEADYKTLLARSESLQSILSMAGLNTLNTAEGQIVQELSIYAPINGYISGVTAVSGLHTRSDLVLMEMVDLNSLQLKISVYEKDLISLKTDQDIIFYSPNQTRQKYKGKVTSYSRAVDPESRTITVMGNILPEHQPSLIHGLFVEAEIITGKRPVTALPDEAILTEAGNTMVLVQTSENEKEMVFLRKMVKTGESMQGFTEILNPEGLENVLIKGGYNLLNE</sequence>
<evidence type="ECO:0000256" key="1">
    <source>
        <dbReference type="ARBA" id="ARBA00009477"/>
    </source>
</evidence>
<accession>A0A0S7BZJ2</accession>
<keyword evidence="2" id="KW-0813">Transport</keyword>
<dbReference type="GO" id="GO:0022857">
    <property type="term" value="F:transmembrane transporter activity"/>
    <property type="evidence" value="ECO:0007669"/>
    <property type="project" value="InterPro"/>
</dbReference>
<dbReference type="STRING" id="1678841.TBC1_11282"/>
<keyword evidence="3" id="KW-0732">Signal</keyword>
<dbReference type="PROSITE" id="PS51257">
    <property type="entry name" value="PROKAR_LIPOPROTEIN"/>
    <property type="match status" value="1"/>
</dbReference>
<protein>
    <submittedName>
        <fullName evidence="4">RND family efflux transporter, MFP subunit</fullName>
    </submittedName>
</protein>
<dbReference type="AlphaFoldDB" id="A0A0S7BZJ2"/>
<organism evidence="4">
    <name type="scientific">Lentimicrobium saccharophilum</name>
    <dbReference type="NCBI Taxonomy" id="1678841"/>
    <lineage>
        <taxon>Bacteria</taxon>
        <taxon>Pseudomonadati</taxon>
        <taxon>Bacteroidota</taxon>
        <taxon>Bacteroidia</taxon>
        <taxon>Bacteroidales</taxon>
        <taxon>Lentimicrobiaceae</taxon>
        <taxon>Lentimicrobium</taxon>
    </lineage>
</organism>
<evidence type="ECO:0000313" key="4">
    <source>
        <dbReference type="EMBL" id="GAP42153.1"/>
    </source>
</evidence>
<evidence type="ECO:0000256" key="3">
    <source>
        <dbReference type="SAM" id="SignalP"/>
    </source>
</evidence>
<dbReference type="PANTHER" id="PTHR30097">
    <property type="entry name" value="CATION EFFLUX SYSTEM PROTEIN CUSB"/>
    <property type="match status" value="1"/>
</dbReference>
<dbReference type="SUPFAM" id="SSF111369">
    <property type="entry name" value="HlyD-like secretion proteins"/>
    <property type="match status" value="1"/>
</dbReference>
<dbReference type="GO" id="GO:0030313">
    <property type="term" value="C:cell envelope"/>
    <property type="evidence" value="ECO:0007669"/>
    <property type="project" value="TreeGrafter"/>
</dbReference>
<dbReference type="NCBIfam" id="TIGR01730">
    <property type="entry name" value="RND_mfp"/>
    <property type="match status" value="1"/>
</dbReference>